<evidence type="ECO:0000313" key="4">
    <source>
        <dbReference type="Proteomes" id="UP000230551"/>
    </source>
</evidence>
<dbReference type="EMBL" id="PDCN02000002">
    <property type="protein sequence ID" value="PIB77076.1"/>
    <property type="molecule type" value="Genomic_DNA"/>
</dbReference>
<keyword evidence="4" id="KW-1185">Reference proteome</keyword>
<feature type="transmembrane region" description="Helical" evidence="2">
    <location>
        <begin position="13"/>
        <end position="34"/>
    </location>
</feature>
<dbReference type="RefSeq" id="WP_090588736.1">
    <property type="nucleotide sequence ID" value="NZ_CP104302.1"/>
</dbReference>
<comment type="caution">
    <text evidence="3">The sequence shown here is derived from an EMBL/GenBank/DDBJ whole genome shotgun (WGS) entry which is preliminary data.</text>
</comment>
<evidence type="ECO:0000256" key="2">
    <source>
        <dbReference type="SAM" id="Phobius"/>
    </source>
</evidence>
<feature type="compositionally biased region" description="Low complexity" evidence="1">
    <location>
        <begin position="61"/>
        <end position="84"/>
    </location>
</feature>
<keyword evidence="2" id="KW-1133">Transmembrane helix</keyword>
<dbReference type="Proteomes" id="UP000230551">
    <property type="component" value="Unassembled WGS sequence"/>
</dbReference>
<evidence type="ECO:0000256" key="1">
    <source>
        <dbReference type="SAM" id="MobiDB-lite"/>
    </source>
</evidence>
<evidence type="ECO:0000313" key="3">
    <source>
        <dbReference type="EMBL" id="PIB77076.1"/>
    </source>
</evidence>
<accession>A0A2G5PFJ8</accession>
<dbReference type="AlphaFoldDB" id="A0A2G5PFJ8"/>
<keyword evidence="2" id="KW-0812">Transmembrane</keyword>
<protein>
    <submittedName>
        <fullName evidence="3">Uncharacterized protein</fullName>
    </submittedName>
</protein>
<feature type="region of interest" description="Disordered" evidence="1">
    <location>
        <begin position="40"/>
        <end position="153"/>
    </location>
</feature>
<gene>
    <name evidence="3" type="ORF">CQY22_002095</name>
</gene>
<sequence>MTDDPQPWHRTKAAVYAAGGLGLILVVALFVLVVRMSGQWESPDDNVKPPEFGRMTANLPSSSESLLTSTESTTSYTTAPISTTEIGLETGDPADPSGADVSGTSASGEPDEDAPTTATTRPRGAEADDEESEITTTRKRARYNETRILTPGP</sequence>
<proteinExistence type="predicted"/>
<reference evidence="3 4" key="1">
    <citation type="journal article" date="2017" name="Infect. Genet. Evol.">
        <title>The new phylogeny of the genus Mycobacterium: The old and the news.</title>
        <authorList>
            <person name="Tortoli E."/>
            <person name="Fedrizzi T."/>
            <person name="Meehan C.J."/>
            <person name="Trovato A."/>
            <person name="Grottola A."/>
            <person name="Giacobazzi E."/>
            <person name="Serpini G.F."/>
            <person name="Tagliazucchi S."/>
            <person name="Fabio A."/>
            <person name="Bettua C."/>
            <person name="Bertorelli R."/>
            <person name="Frascaro F."/>
            <person name="De Sanctis V."/>
            <person name="Pecorari M."/>
            <person name="Jousson O."/>
            <person name="Segata N."/>
            <person name="Cirillo D.M."/>
        </authorList>
    </citation>
    <scope>NUCLEOTIDE SEQUENCE [LARGE SCALE GENOMIC DNA]</scope>
    <source>
        <strain evidence="3 4">CIP1034565</strain>
    </source>
</reference>
<name>A0A2G5PFJ8_9MYCO</name>
<keyword evidence="2" id="KW-0472">Membrane</keyword>
<organism evidence="3 4">
    <name type="scientific">Mycolicibacterium brumae</name>
    <dbReference type="NCBI Taxonomy" id="85968"/>
    <lineage>
        <taxon>Bacteria</taxon>
        <taxon>Bacillati</taxon>
        <taxon>Actinomycetota</taxon>
        <taxon>Actinomycetes</taxon>
        <taxon>Mycobacteriales</taxon>
        <taxon>Mycobacteriaceae</taxon>
        <taxon>Mycolicibacterium</taxon>
    </lineage>
</organism>